<evidence type="ECO:0000256" key="1">
    <source>
        <dbReference type="ARBA" id="ARBA00011900"/>
    </source>
</evidence>
<evidence type="ECO:0000259" key="8">
    <source>
        <dbReference type="Pfam" id="PF07669"/>
    </source>
</evidence>
<dbReference type="Proteomes" id="UP000294678">
    <property type="component" value="Unassembled WGS sequence"/>
</dbReference>
<dbReference type="InterPro" id="IPR025931">
    <property type="entry name" value="TaqI_C"/>
</dbReference>
<evidence type="ECO:0000313" key="10">
    <source>
        <dbReference type="EMBL" id="TDT71445.1"/>
    </source>
</evidence>
<evidence type="ECO:0000259" key="9">
    <source>
        <dbReference type="Pfam" id="PF12950"/>
    </source>
</evidence>
<dbReference type="RefSeq" id="WP_134112713.1">
    <property type="nucleotide sequence ID" value="NZ_SOBG01000003.1"/>
</dbReference>
<dbReference type="GO" id="GO:0003677">
    <property type="term" value="F:DNA binding"/>
    <property type="evidence" value="ECO:0007669"/>
    <property type="project" value="UniProtKB-KW"/>
</dbReference>
<keyword evidence="5" id="KW-0680">Restriction system</keyword>
<dbReference type="CDD" id="cd02440">
    <property type="entry name" value="AdoMet_MTases"/>
    <property type="match status" value="1"/>
</dbReference>
<keyword evidence="3" id="KW-0808">Transferase</keyword>
<dbReference type="AlphaFoldDB" id="A0AA46I5X8"/>
<evidence type="ECO:0000256" key="2">
    <source>
        <dbReference type="ARBA" id="ARBA00022603"/>
    </source>
</evidence>
<evidence type="ECO:0000313" key="11">
    <source>
        <dbReference type="Proteomes" id="UP000294678"/>
    </source>
</evidence>
<sequence>MYLNTNSNYKVYTPQKISRDMSAISLRYFFSNYKKFGFQDRKKALKNLKIVDLSCGSGNLLIDLIEFLIKLHKRYFGYYDYISTWIEGYDIDKEALSVLRCRIKKILDKYKLVNKKIKLYQTDSLLKNFDKKYHIVIGNPPYLGEKNNKEIFDKIKKTEFGKKYYEGRMDYLYFFIEKGIEILEKNGILTYITTNYWLQADYAKKLRTCIKENCSFYYINNINKSVFKDAIGQHNIIFSITKNNIEKNIKIISNNQEFKLNNKYLFNYRNKIVIAKEKELLKLNTIFNKKTYFLDDILYINQGIISGYDKAFIFKEFNEKFKKYLRPFYKSPDINIYNIDERNKYWILYLDNKIKINNELEEYLRPFYDKLIERREVKTKKINWYELQWARDEEIFKKEKIVSRQRCKLNMFAYTKKDFYGSADIYYLTKKESSINLFYILGYLNSSTFYKWFYYNGKRKGKNLELYATPLKETPIYYPNDDEKVKYIEKLVRKQIKSYSDEIQEKIDKFFEGEI</sequence>
<proteinExistence type="predicted"/>
<evidence type="ECO:0000256" key="5">
    <source>
        <dbReference type="ARBA" id="ARBA00022747"/>
    </source>
</evidence>
<evidence type="ECO:0000256" key="6">
    <source>
        <dbReference type="ARBA" id="ARBA00023125"/>
    </source>
</evidence>
<dbReference type="InterPro" id="IPR044946">
    <property type="entry name" value="Restrct_endonuc_typeI_TRD_sf"/>
</dbReference>
<reference evidence="10 11" key="1">
    <citation type="submission" date="2019-03" db="EMBL/GenBank/DDBJ databases">
        <title>Genomic Encyclopedia of Type Strains, Phase IV (KMG-IV): sequencing the most valuable type-strain genomes for metagenomic binning, comparative biology and taxonomic classification.</title>
        <authorList>
            <person name="Goeker M."/>
        </authorList>
    </citation>
    <scope>NUCLEOTIDE SEQUENCE [LARGE SCALE GENOMIC DNA]</scope>
    <source>
        <strain evidence="10 11">DSM 100055</strain>
    </source>
</reference>
<keyword evidence="6" id="KW-0238">DNA-binding</keyword>
<gene>
    <name evidence="10" type="ORF">EV215_0820</name>
</gene>
<dbReference type="Gene3D" id="3.90.220.20">
    <property type="entry name" value="DNA methylase specificity domains"/>
    <property type="match status" value="1"/>
</dbReference>
<dbReference type="PANTHER" id="PTHR33841">
    <property type="entry name" value="DNA METHYLTRANSFERASE YEEA-RELATED"/>
    <property type="match status" value="1"/>
</dbReference>
<dbReference type="InterPro" id="IPR050953">
    <property type="entry name" value="N4_N6_ade-DNA_methylase"/>
</dbReference>
<feature type="domain" description="TaqI-like C-terminal specificity" evidence="9">
    <location>
        <begin position="327"/>
        <end position="476"/>
    </location>
</feature>
<evidence type="ECO:0000256" key="7">
    <source>
        <dbReference type="ARBA" id="ARBA00047942"/>
    </source>
</evidence>
<dbReference type="PRINTS" id="PR00507">
    <property type="entry name" value="N12N6MTFRASE"/>
</dbReference>
<comment type="caution">
    <text evidence="10">The sequence shown here is derived from an EMBL/GenBank/DDBJ whole genome shotgun (WGS) entry which is preliminary data.</text>
</comment>
<organism evidence="10 11">
    <name type="scientific">Hypnocyclicus thermotrophus</name>
    <dbReference type="NCBI Taxonomy" id="1627895"/>
    <lineage>
        <taxon>Bacteria</taxon>
        <taxon>Fusobacteriati</taxon>
        <taxon>Fusobacteriota</taxon>
        <taxon>Fusobacteriia</taxon>
        <taxon>Fusobacteriales</taxon>
        <taxon>Fusobacteriaceae</taxon>
        <taxon>Hypnocyclicus</taxon>
    </lineage>
</organism>
<dbReference type="GO" id="GO:0009007">
    <property type="term" value="F:site-specific DNA-methyltransferase (adenine-specific) activity"/>
    <property type="evidence" value="ECO:0007669"/>
    <property type="project" value="UniProtKB-EC"/>
</dbReference>
<dbReference type="GO" id="GO:0032259">
    <property type="term" value="P:methylation"/>
    <property type="evidence" value="ECO:0007669"/>
    <property type="project" value="UniProtKB-KW"/>
</dbReference>
<feature type="domain" description="Type II methyltransferase M.TaqI-like" evidence="8">
    <location>
        <begin position="94"/>
        <end position="227"/>
    </location>
</feature>
<accession>A0AA46I5X8</accession>
<dbReference type="GO" id="GO:0009307">
    <property type="term" value="P:DNA restriction-modification system"/>
    <property type="evidence" value="ECO:0007669"/>
    <property type="project" value="UniProtKB-KW"/>
</dbReference>
<dbReference type="SUPFAM" id="SSF53335">
    <property type="entry name" value="S-adenosyl-L-methionine-dependent methyltransferases"/>
    <property type="match status" value="1"/>
</dbReference>
<keyword evidence="11" id="KW-1185">Reference proteome</keyword>
<dbReference type="InterPro" id="IPR011639">
    <property type="entry name" value="MethylTrfase_TaqI-like_dom"/>
</dbReference>
<dbReference type="InterPro" id="IPR029063">
    <property type="entry name" value="SAM-dependent_MTases_sf"/>
</dbReference>
<dbReference type="Pfam" id="PF12950">
    <property type="entry name" value="TaqI_C"/>
    <property type="match status" value="1"/>
</dbReference>
<evidence type="ECO:0000256" key="4">
    <source>
        <dbReference type="ARBA" id="ARBA00022691"/>
    </source>
</evidence>
<dbReference type="SUPFAM" id="SSF116734">
    <property type="entry name" value="DNA methylase specificity domain"/>
    <property type="match status" value="1"/>
</dbReference>
<name>A0AA46I5X8_9FUSO</name>
<protein>
    <recommendedName>
        <fullName evidence="1">site-specific DNA-methyltransferase (adenine-specific)</fullName>
        <ecNumber evidence="1">2.1.1.72</ecNumber>
    </recommendedName>
</protein>
<evidence type="ECO:0000256" key="3">
    <source>
        <dbReference type="ARBA" id="ARBA00022679"/>
    </source>
</evidence>
<dbReference type="InterPro" id="IPR002052">
    <property type="entry name" value="DNA_methylase_N6_adenine_CS"/>
</dbReference>
<dbReference type="Gene3D" id="3.40.50.150">
    <property type="entry name" value="Vaccinia Virus protein VP39"/>
    <property type="match status" value="1"/>
</dbReference>
<keyword evidence="4" id="KW-0949">S-adenosyl-L-methionine</keyword>
<dbReference type="Pfam" id="PF07669">
    <property type="entry name" value="Eco57I"/>
    <property type="match status" value="1"/>
</dbReference>
<dbReference type="PROSITE" id="PS00092">
    <property type="entry name" value="N6_MTASE"/>
    <property type="match status" value="1"/>
</dbReference>
<comment type="catalytic activity">
    <reaction evidence="7">
        <text>a 2'-deoxyadenosine in DNA + S-adenosyl-L-methionine = an N(6)-methyl-2'-deoxyadenosine in DNA + S-adenosyl-L-homocysteine + H(+)</text>
        <dbReference type="Rhea" id="RHEA:15197"/>
        <dbReference type="Rhea" id="RHEA-COMP:12418"/>
        <dbReference type="Rhea" id="RHEA-COMP:12419"/>
        <dbReference type="ChEBI" id="CHEBI:15378"/>
        <dbReference type="ChEBI" id="CHEBI:57856"/>
        <dbReference type="ChEBI" id="CHEBI:59789"/>
        <dbReference type="ChEBI" id="CHEBI:90615"/>
        <dbReference type="ChEBI" id="CHEBI:90616"/>
        <dbReference type="EC" id="2.1.1.72"/>
    </reaction>
</comment>
<dbReference type="EMBL" id="SOBG01000003">
    <property type="protein sequence ID" value="TDT71445.1"/>
    <property type="molecule type" value="Genomic_DNA"/>
</dbReference>
<dbReference type="PANTHER" id="PTHR33841:SF6">
    <property type="entry name" value="TYPE II METHYLTRANSFERASE M.HINDII"/>
    <property type="match status" value="1"/>
</dbReference>
<dbReference type="EC" id="2.1.1.72" evidence="1"/>
<keyword evidence="2" id="KW-0489">Methyltransferase</keyword>